<dbReference type="InterPro" id="IPR011051">
    <property type="entry name" value="RmlC_Cupin_sf"/>
</dbReference>
<keyword evidence="6" id="KW-1185">Reference proteome</keyword>
<dbReference type="PANTHER" id="PTHR21221:SF1">
    <property type="entry name" value="UREIDOGLYCOLATE LYASE"/>
    <property type="match status" value="1"/>
</dbReference>
<proteinExistence type="predicted"/>
<dbReference type="RefSeq" id="WP_275631370.1">
    <property type="nucleotide sequence ID" value="NZ_JARGYD010000001.1"/>
</dbReference>
<dbReference type="InterPro" id="IPR024060">
    <property type="entry name" value="Ureidoglycolate_lyase_dom_sf"/>
</dbReference>
<dbReference type="PANTHER" id="PTHR21221">
    <property type="entry name" value="UREIDOGLYCOLATE HYDROLASE"/>
    <property type="match status" value="1"/>
</dbReference>
<keyword evidence="2" id="KW-0659">Purine metabolism</keyword>
<protein>
    <submittedName>
        <fullName evidence="5">Ureidoglycolate lyase</fullName>
    </submittedName>
</protein>
<keyword evidence="3 5" id="KW-0456">Lyase</keyword>
<gene>
    <name evidence="5" type="ORF">ACFOGP_15420</name>
</gene>
<dbReference type="CDD" id="cd20298">
    <property type="entry name" value="cupin_UAH"/>
    <property type="match status" value="1"/>
</dbReference>
<reference evidence="6" key="1">
    <citation type="journal article" date="2019" name="Int. J. Syst. Evol. Microbiol.">
        <title>The Global Catalogue of Microorganisms (GCM) 10K type strain sequencing project: providing services to taxonomists for standard genome sequencing and annotation.</title>
        <authorList>
            <consortium name="The Broad Institute Genomics Platform"/>
            <consortium name="The Broad Institute Genome Sequencing Center for Infectious Disease"/>
            <person name="Wu L."/>
            <person name="Ma J."/>
        </authorList>
    </citation>
    <scope>NUCLEOTIDE SEQUENCE [LARGE SCALE GENOMIC DNA]</scope>
    <source>
        <strain evidence="6">KCTC 52366</strain>
    </source>
</reference>
<evidence type="ECO:0000256" key="2">
    <source>
        <dbReference type="ARBA" id="ARBA00022631"/>
    </source>
</evidence>
<dbReference type="SUPFAM" id="SSF51182">
    <property type="entry name" value="RmlC-like cupins"/>
    <property type="match status" value="1"/>
</dbReference>
<dbReference type="InterPro" id="IPR047233">
    <property type="entry name" value="UAH_cupin"/>
</dbReference>
<comment type="catalytic activity">
    <reaction evidence="4">
        <text>(S)-ureidoglycolate = urea + glyoxylate</text>
        <dbReference type="Rhea" id="RHEA:11304"/>
        <dbReference type="ChEBI" id="CHEBI:16199"/>
        <dbReference type="ChEBI" id="CHEBI:36655"/>
        <dbReference type="ChEBI" id="CHEBI:57296"/>
        <dbReference type="EC" id="4.3.2.3"/>
    </reaction>
</comment>
<comment type="caution">
    <text evidence="5">The sequence shown here is derived from an EMBL/GenBank/DDBJ whole genome shotgun (WGS) entry which is preliminary data.</text>
</comment>
<dbReference type="Proteomes" id="UP001595632">
    <property type="component" value="Unassembled WGS sequence"/>
</dbReference>
<dbReference type="EMBL" id="JBHRTB010000010">
    <property type="protein sequence ID" value="MFC3144109.1"/>
    <property type="molecule type" value="Genomic_DNA"/>
</dbReference>
<evidence type="ECO:0000256" key="1">
    <source>
        <dbReference type="ARBA" id="ARBA00011738"/>
    </source>
</evidence>
<dbReference type="GO" id="GO:0016829">
    <property type="term" value="F:lyase activity"/>
    <property type="evidence" value="ECO:0007669"/>
    <property type="project" value="UniProtKB-KW"/>
</dbReference>
<evidence type="ECO:0000313" key="5">
    <source>
        <dbReference type="EMBL" id="MFC3144109.1"/>
    </source>
</evidence>
<name>A0ABV7GR66_9RHOB</name>
<organism evidence="5 6">
    <name type="scientific">Psychromarinibacter halotolerans</name>
    <dbReference type="NCBI Taxonomy" id="1775175"/>
    <lineage>
        <taxon>Bacteria</taxon>
        <taxon>Pseudomonadati</taxon>
        <taxon>Pseudomonadota</taxon>
        <taxon>Alphaproteobacteria</taxon>
        <taxon>Rhodobacterales</taxon>
        <taxon>Paracoccaceae</taxon>
        <taxon>Psychromarinibacter</taxon>
    </lineage>
</organism>
<accession>A0ABV7GR66</accession>
<evidence type="ECO:0000256" key="3">
    <source>
        <dbReference type="ARBA" id="ARBA00023239"/>
    </source>
</evidence>
<evidence type="ECO:0000313" key="6">
    <source>
        <dbReference type="Proteomes" id="UP001595632"/>
    </source>
</evidence>
<dbReference type="Gene3D" id="2.60.120.480">
    <property type="entry name" value="Ureidoglycolate hydrolase"/>
    <property type="match status" value="1"/>
</dbReference>
<evidence type="ECO:0000256" key="4">
    <source>
        <dbReference type="ARBA" id="ARBA00047684"/>
    </source>
</evidence>
<dbReference type="PIRSF" id="PIRSF017306">
    <property type="entry name" value="Ureidogly_hydro"/>
    <property type="match status" value="1"/>
</dbReference>
<dbReference type="InterPro" id="IPR007247">
    <property type="entry name" value="Ureidogly_lyase"/>
</dbReference>
<sequence length="163" mass="17735">MKIESQPLVPETFKPFGEVVQPGLGAVKAIRDGTVRLSRPEAALRHEAAAETAAVEFYECAATDAPLVATKVEHHPHSMQLFAPMQSARWLVVVWPEGLDSTPAAFVAQPDQAILYHPGIWHHGIVALDLPAQFISWMWRTGGPTDTVFADLPAPVSINWPAA</sequence>
<dbReference type="Pfam" id="PF04115">
    <property type="entry name" value="Ureidogly_lyase"/>
    <property type="match status" value="1"/>
</dbReference>
<comment type="subunit">
    <text evidence="1">Homodimer.</text>
</comment>